<evidence type="ECO:0000313" key="1">
    <source>
        <dbReference type="EMBL" id="CAD6998305.1"/>
    </source>
</evidence>
<feature type="non-terminal residue" evidence="1">
    <location>
        <position position="83"/>
    </location>
</feature>
<dbReference type="Proteomes" id="UP000606786">
    <property type="component" value="Unassembled WGS sequence"/>
</dbReference>
<dbReference type="EMBL" id="CAJHJT010000012">
    <property type="protein sequence ID" value="CAD6998305.1"/>
    <property type="molecule type" value="Genomic_DNA"/>
</dbReference>
<gene>
    <name evidence="1" type="ORF">CCAP1982_LOCUS6914</name>
</gene>
<organism evidence="1 2">
    <name type="scientific">Ceratitis capitata</name>
    <name type="common">Mediterranean fruit fly</name>
    <name type="synonym">Tephritis capitata</name>
    <dbReference type="NCBI Taxonomy" id="7213"/>
    <lineage>
        <taxon>Eukaryota</taxon>
        <taxon>Metazoa</taxon>
        <taxon>Ecdysozoa</taxon>
        <taxon>Arthropoda</taxon>
        <taxon>Hexapoda</taxon>
        <taxon>Insecta</taxon>
        <taxon>Pterygota</taxon>
        <taxon>Neoptera</taxon>
        <taxon>Endopterygota</taxon>
        <taxon>Diptera</taxon>
        <taxon>Brachycera</taxon>
        <taxon>Muscomorpha</taxon>
        <taxon>Tephritoidea</taxon>
        <taxon>Tephritidae</taxon>
        <taxon>Ceratitis</taxon>
        <taxon>Ceratitis</taxon>
    </lineage>
</organism>
<comment type="caution">
    <text evidence="1">The sequence shown here is derived from an EMBL/GenBank/DDBJ whole genome shotgun (WGS) entry which is preliminary data.</text>
</comment>
<reference evidence="1" key="1">
    <citation type="submission" date="2020-11" db="EMBL/GenBank/DDBJ databases">
        <authorList>
            <person name="Whitehead M."/>
        </authorList>
    </citation>
    <scope>NUCLEOTIDE SEQUENCE</scope>
    <source>
        <strain evidence="1">EGII</strain>
    </source>
</reference>
<sequence>MYFLFGFGRFKLLLNRSRWCWLRCISQVRHVDTAATTTKNNNNKKASIADANSKKVAAMHALIAEACNRCFFFLTPTAVRVAR</sequence>
<evidence type="ECO:0000313" key="2">
    <source>
        <dbReference type="Proteomes" id="UP000606786"/>
    </source>
</evidence>
<dbReference type="AlphaFoldDB" id="A0A811UKR4"/>
<proteinExistence type="predicted"/>
<name>A0A811UKR4_CERCA</name>
<accession>A0A811UKR4</accession>
<protein>
    <submittedName>
        <fullName evidence="1">(Mediterranean fruit fly) hypothetical protein</fullName>
    </submittedName>
</protein>
<keyword evidence="2" id="KW-1185">Reference proteome</keyword>